<dbReference type="EMBL" id="CAADEW010000161">
    <property type="protein sequence ID" value="VFJ64005.1"/>
    <property type="molecule type" value="Genomic_DNA"/>
</dbReference>
<sequence length="162" mass="18881">MVGVKLRKWLEKHEMRSLKIKPPFLEAEWKPQDADKAAAWDLYVELLTRITTQPLPSEHGDEETALRSIYSIFPITRKVMKENGHHCMEFTKIAVVVLNQRIRPFTARWHRLSGNGAFSDKAQCKLFRKELQALQRELKIYTQMLADMAGVEDLTELEDIET</sequence>
<proteinExistence type="predicted"/>
<dbReference type="AlphaFoldDB" id="A0A450TQ69"/>
<dbReference type="EMBL" id="CAADFD010000178">
    <property type="protein sequence ID" value="VFJ70081.1"/>
    <property type="molecule type" value="Genomic_DNA"/>
</dbReference>
<accession>A0A450TQ69</accession>
<gene>
    <name evidence="1" type="ORF">BECKFW1821A_GA0114235_11617</name>
    <name evidence="2" type="ORF">BECKFW1821B_GA0114236_11787</name>
</gene>
<organism evidence="2">
    <name type="scientific">Candidatus Kentrum sp. FW</name>
    <dbReference type="NCBI Taxonomy" id="2126338"/>
    <lineage>
        <taxon>Bacteria</taxon>
        <taxon>Pseudomonadati</taxon>
        <taxon>Pseudomonadota</taxon>
        <taxon>Gammaproteobacteria</taxon>
        <taxon>Candidatus Kentrum</taxon>
    </lineage>
</organism>
<evidence type="ECO:0000313" key="1">
    <source>
        <dbReference type="EMBL" id="VFJ64005.1"/>
    </source>
</evidence>
<name>A0A450TQ69_9GAMM</name>
<reference evidence="2" key="1">
    <citation type="submission" date="2019-02" db="EMBL/GenBank/DDBJ databases">
        <authorList>
            <person name="Gruber-Vodicka R. H."/>
            <person name="Seah K. B. B."/>
        </authorList>
    </citation>
    <scope>NUCLEOTIDE SEQUENCE</scope>
    <source>
        <strain evidence="2">BECK_BZ106</strain>
        <strain evidence="1">BECK_BZ15</strain>
    </source>
</reference>
<protein>
    <submittedName>
        <fullName evidence="2">Uncharacterized protein</fullName>
    </submittedName>
</protein>
<evidence type="ECO:0000313" key="2">
    <source>
        <dbReference type="EMBL" id="VFJ70081.1"/>
    </source>
</evidence>